<dbReference type="SUPFAM" id="SSF55681">
    <property type="entry name" value="Class II aaRS and biotin synthetases"/>
    <property type="match status" value="1"/>
</dbReference>
<keyword evidence="8 15" id="KW-0547">Nucleotide-binding</keyword>
<evidence type="ECO:0000256" key="2">
    <source>
        <dbReference type="ARBA" id="ARBA00008653"/>
    </source>
</evidence>
<keyword evidence="13 15" id="KW-0030">Aminoacyl-tRNA synthetase</keyword>
<organism evidence="20 21">
    <name type="scientific">Cloacimonas acidaminovorans (strain Evry)</name>
    <dbReference type="NCBI Taxonomy" id="459349"/>
    <lineage>
        <taxon>Bacteria</taxon>
        <taxon>Pseudomonadati</taxon>
        <taxon>Candidatus Cloacimonadota</taxon>
        <taxon>Candidatus Cloacimonadia</taxon>
        <taxon>Candidatus Cloacimonadales</taxon>
        <taxon>Candidatus Cloacimonadaceae</taxon>
        <taxon>Candidatus Cloacimonas</taxon>
    </lineage>
</organism>
<dbReference type="SMART" id="SM00896">
    <property type="entry name" value="FDX-ACB"/>
    <property type="match status" value="1"/>
</dbReference>
<dbReference type="Pfam" id="PF03147">
    <property type="entry name" value="FDX-ACB"/>
    <property type="match status" value="1"/>
</dbReference>
<dbReference type="PANTHER" id="PTHR10947">
    <property type="entry name" value="PHENYLALANYL-TRNA SYNTHETASE BETA CHAIN AND LEUCINE-RICH REPEAT-CONTAINING PROTEIN 47"/>
    <property type="match status" value="1"/>
</dbReference>
<dbReference type="CDD" id="cd02796">
    <property type="entry name" value="tRNA_bind_bactPheRS"/>
    <property type="match status" value="1"/>
</dbReference>
<keyword evidence="5 16" id="KW-0820">tRNA-binding</keyword>
<dbReference type="InterPro" id="IPR045864">
    <property type="entry name" value="aa-tRNA-synth_II/BPL/LPL"/>
</dbReference>
<dbReference type="RefSeq" id="WP_015424290.1">
    <property type="nucleotide sequence ID" value="NC_020449.1"/>
</dbReference>
<dbReference type="STRING" id="459349.CLOAM0534"/>
<feature type="domain" description="FDX-ACB" evidence="18">
    <location>
        <begin position="748"/>
        <end position="841"/>
    </location>
</feature>
<dbReference type="Gene3D" id="3.30.930.10">
    <property type="entry name" value="Bira Bifunctional Protein, Domain 2"/>
    <property type="match status" value="1"/>
</dbReference>
<accession>B0VGJ2</accession>
<dbReference type="GO" id="GO:0009328">
    <property type="term" value="C:phenylalanine-tRNA ligase complex"/>
    <property type="evidence" value="ECO:0007669"/>
    <property type="project" value="TreeGrafter"/>
</dbReference>
<dbReference type="HOGENOM" id="CLU_016891_0_0_0"/>
<dbReference type="GO" id="GO:0004826">
    <property type="term" value="F:phenylalanine-tRNA ligase activity"/>
    <property type="evidence" value="ECO:0007669"/>
    <property type="project" value="UniProtKB-UniRule"/>
</dbReference>
<keyword evidence="10 15" id="KW-0460">Magnesium</keyword>
<dbReference type="NCBIfam" id="TIGR00472">
    <property type="entry name" value="pheT_bact"/>
    <property type="match status" value="1"/>
</dbReference>
<evidence type="ECO:0000256" key="3">
    <source>
        <dbReference type="ARBA" id="ARBA00011209"/>
    </source>
</evidence>
<evidence type="ECO:0000256" key="4">
    <source>
        <dbReference type="ARBA" id="ARBA00022490"/>
    </source>
</evidence>
<dbReference type="InterPro" id="IPR041616">
    <property type="entry name" value="PheRS_beta_core"/>
</dbReference>
<evidence type="ECO:0000256" key="7">
    <source>
        <dbReference type="ARBA" id="ARBA00022723"/>
    </source>
</evidence>
<dbReference type="AlphaFoldDB" id="B0VGJ2"/>
<dbReference type="InterPro" id="IPR033714">
    <property type="entry name" value="tRNA_bind_bactPheRS"/>
</dbReference>
<dbReference type="PROSITE" id="PS50886">
    <property type="entry name" value="TRBD"/>
    <property type="match status" value="1"/>
</dbReference>
<evidence type="ECO:0000256" key="14">
    <source>
        <dbReference type="ARBA" id="ARBA00049255"/>
    </source>
</evidence>
<proteinExistence type="inferred from homology"/>
<dbReference type="GO" id="GO:0000049">
    <property type="term" value="F:tRNA binding"/>
    <property type="evidence" value="ECO:0007669"/>
    <property type="project" value="UniProtKB-UniRule"/>
</dbReference>
<dbReference type="PROSITE" id="PS51483">
    <property type="entry name" value="B5"/>
    <property type="match status" value="1"/>
</dbReference>
<sequence length="841" mass="96268">MKIALSWLAKYIEIKENTKELEEILTFSGIEVEAVENIPALPETVFSAKIISAEPVPETDHLKRCLVDIGNFPCPEKTEDGYLQVICGAPNCRTGMMAVIALPGSVLPEMTIAKAHIKGIDSCGMLCSEKELGISDNHSGIIELSTETPIGITANELYELPDTIFELEITPNRPDLLGYIGIARDLSAKLNRSLKMPEIKIPEAKCKAETMPLELVNKVPELCPRYIARLFNKVELKESPLWLKSALIKSGLRPINNLVDITNYVMLEYGHPLHCFDYDKLAALPEKPGIPAIVIRRAYQNEPIITLDGKSYLLEGEEMVIADGIKPSAIAGVMGGNISAISETTKRIVLESAAFNPSSIRRTSYKHKISTDSSYRFERHLSEYSAEDASIRATQLICELANAELCEVTYDSFPFPPKPLILGIRSDRYTQVIGYELEDEKIRDYLERLGLKFLQYGTWKPGKINDIAEIESYSSENKQKSIKAQYYEIPHCRVDLEREIDIIEEIARLDGYDKIPVKTLPQRIMDRHSYRIKKNAVDYLVSRGFYETLNYSFSEPDLLYKLGYEDGDRELEMITLKNPQSSNQSAMRTSLIPQLLQNLAYNLNRGEKNIKLFELGKTYHRQEALSYEPYFLAGIVTGLNKEEHWQDKASPITLFWVKGIVEELLSLWHLENWSVQETKVPFLSRTESASYYLENKELAYYGKLNSIVAEKFDIDTIELKQDIWIVQFAMENIINATRTLKTHFQEIPRFPFVTRDISFLIAEEIPYSEIIKTIAEIERNIISEVTAFDEYRGKQIPEGKRSLTLRLKFRDKEKTLTDERVDYLIDLIIKKLRETWQIKMR</sequence>
<dbReference type="SUPFAM" id="SSF54991">
    <property type="entry name" value="Anticodon-binding domain of PheRS"/>
    <property type="match status" value="1"/>
</dbReference>
<feature type="domain" description="B5" evidence="19">
    <location>
        <begin position="417"/>
        <end position="517"/>
    </location>
</feature>
<evidence type="ECO:0000256" key="6">
    <source>
        <dbReference type="ARBA" id="ARBA00022598"/>
    </source>
</evidence>
<dbReference type="NCBIfam" id="NF045760">
    <property type="entry name" value="YtpR"/>
    <property type="match status" value="1"/>
</dbReference>
<keyword evidence="4 15" id="KW-0963">Cytoplasm</keyword>
<dbReference type="InterPro" id="IPR020825">
    <property type="entry name" value="Phe-tRNA_synthase-like_B3/B4"/>
</dbReference>
<dbReference type="Gene3D" id="3.30.70.380">
    <property type="entry name" value="Ferrodoxin-fold anticodon-binding domain"/>
    <property type="match status" value="1"/>
</dbReference>
<dbReference type="InterPro" id="IPR012340">
    <property type="entry name" value="NA-bd_OB-fold"/>
</dbReference>
<comment type="similarity">
    <text evidence="2 15">Belongs to the phenylalanyl-tRNA synthetase beta subunit family. Type 1 subfamily.</text>
</comment>
<dbReference type="Proteomes" id="UP000002019">
    <property type="component" value="Chromosome"/>
</dbReference>
<dbReference type="FunFam" id="3.30.70.380:FF:000001">
    <property type="entry name" value="Phenylalanine--tRNA ligase beta subunit"/>
    <property type="match status" value="1"/>
</dbReference>
<dbReference type="EMBL" id="CU466930">
    <property type="protein sequence ID" value="CAO80429.1"/>
    <property type="molecule type" value="Genomic_DNA"/>
</dbReference>
<dbReference type="InterPro" id="IPR005147">
    <property type="entry name" value="tRNA_synthase_B5-dom"/>
</dbReference>
<keyword evidence="7 15" id="KW-0479">Metal-binding</keyword>
<dbReference type="Pfam" id="PF03484">
    <property type="entry name" value="B5"/>
    <property type="match status" value="1"/>
</dbReference>
<feature type="binding site" evidence="15">
    <location>
        <position position="504"/>
    </location>
    <ligand>
        <name>Mg(2+)</name>
        <dbReference type="ChEBI" id="CHEBI:18420"/>
        <note>shared with alpha subunit</note>
    </ligand>
</feature>
<dbReference type="eggNOG" id="COG0072">
    <property type="taxonomic scope" value="Bacteria"/>
</dbReference>
<dbReference type="SUPFAM" id="SSF46955">
    <property type="entry name" value="Putative DNA-binding domain"/>
    <property type="match status" value="1"/>
</dbReference>
<comment type="subcellular location">
    <subcellularLocation>
        <location evidence="1 15">Cytoplasm</location>
    </subcellularLocation>
</comment>
<dbReference type="PROSITE" id="PS51447">
    <property type="entry name" value="FDX_ACB"/>
    <property type="match status" value="1"/>
</dbReference>
<protein>
    <recommendedName>
        <fullName evidence="15">Phenylalanine--tRNA ligase beta subunit</fullName>
        <ecNumber evidence="15">6.1.1.20</ecNumber>
    </recommendedName>
    <alternativeName>
        <fullName evidence="15">Phenylalanyl-tRNA synthetase beta subunit</fullName>
        <shortName evidence="15">PheRS</shortName>
    </alternativeName>
</protein>
<comment type="catalytic activity">
    <reaction evidence="14 15">
        <text>tRNA(Phe) + L-phenylalanine + ATP = L-phenylalanyl-tRNA(Phe) + AMP + diphosphate + H(+)</text>
        <dbReference type="Rhea" id="RHEA:19413"/>
        <dbReference type="Rhea" id="RHEA-COMP:9668"/>
        <dbReference type="Rhea" id="RHEA-COMP:9699"/>
        <dbReference type="ChEBI" id="CHEBI:15378"/>
        <dbReference type="ChEBI" id="CHEBI:30616"/>
        <dbReference type="ChEBI" id="CHEBI:33019"/>
        <dbReference type="ChEBI" id="CHEBI:58095"/>
        <dbReference type="ChEBI" id="CHEBI:78442"/>
        <dbReference type="ChEBI" id="CHEBI:78531"/>
        <dbReference type="ChEBI" id="CHEBI:456215"/>
        <dbReference type="EC" id="6.1.1.20"/>
    </reaction>
</comment>
<feature type="binding site" evidence="15">
    <location>
        <position position="501"/>
    </location>
    <ligand>
        <name>Mg(2+)</name>
        <dbReference type="ChEBI" id="CHEBI:18420"/>
        <note>shared with alpha subunit</note>
    </ligand>
</feature>
<evidence type="ECO:0000256" key="16">
    <source>
        <dbReference type="PROSITE-ProRule" id="PRU00209"/>
    </source>
</evidence>
<gene>
    <name evidence="15 20" type="primary">pheT</name>
    <name evidence="20" type="ordered locus">CLOAM0534</name>
</gene>
<dbReference type="Gene3D" id="3.30.56.10">
    <property type="match status" value="2"/>
</dbReference>
<comment type="cofactor">
    <cofactor evidence="15">
        <name>Mg(2+)</name>
        <dbReference type="ChEBI" id="CHEBI:18420"/>
    </cofactor>
    <text evidence="15">Binds 2 magnesium ions per tetramer.</text>
</comment>
<dbReference type="SMART" id="SM00874">
    <property type="entry name" value="B5"/>
    <property type="match status" value="1"/>
</dbReference>
<dbReference type="InterPro" id="IPR036690">
    <property type="entry name" value="Fdx_antiC-bd_sf"/>
</dbReference>
<dbReference type="GO" id="GO:0005524">
    <property type="term" value="F:ATP binding"/>
    <property type="evidence" value="ECO:0007669"/>
    <property type="project" value="UniProtKB-UniRule"/>
</dbReference>
<name>B0VGJ2_CLOAI</name>
<evidence type="ECO:0000259" key="17">
    <source>
        <dbReference type="PROSITE" id="PS50886"/>
    </source>
</evidence>
<dbReference type="InterPro" id="IPR002547">
    <property type="entry name" value="tRNA-bd_dom"/>
</dbReference>
<dbReference type="Gene3D" id="3.50.40.10">
    <property type="entry name" value="Phenylalanyl-trna Synthetase, Chain B, domain 3"/>
    <property type="match status" value="1"/>
</dbReference>
<dbReference type="InterPro" id="IPR005121">
    <property type="entry name" value="Fdx_antiC-bd"/>
</dbReference>
<evidence type="ECO:0000256" key="15">
    <source>
        <dbReference type="HAMAP-Rule" id="MF_00283"/>
    </source>
</evidence>
<keyword evidence="21" id="KW-1185">Reference proteome</keyword>
<dbReference type="CDD" id="cd00769">
    <property type="entry name" value="PheRS_beta_core"/>
    <property type="match status" value="1"/>
</dbReference>
<feature type="binding site" evidence="15">
    <location>
        <position position="495"/>
    </location>
    <ligand>
        <name>Mg(2+)</name>
        <dbReference type="ChEBI" id="CHEBI:18420"/>
        <note>shared with alpha subunit</note>
    </ligand>
</feature>
<evidence type="ECO:0000256" key="9">
    <source>
        <dbReference type="ARBA" id="ARBA00022840"/>
    </source>
</evidence>
<dbReference type="InterPro" id="IPR009061">
    <property type="entry name" value="DNA-bd_dom_put_sf"/>
</dbReference>
<evidence type="ECO:0000259" key="19">
    <source>
        <dbReference type="PROSITE" id="PS51483"/>
    </source>
</evidence>
<dbReference type="OrthoDB" id="9805455at2"/>
<evidence type="ECO:0000313" key="21">
    <source>
        <dbReference type="Proteomes" id="UP000002019"/>
    </source>
</evidence>
<evidence type="ECO:0000256" key="12">
    <source>
        <dbReference type="ARBA" id="ARBA00022917"/>
    </source>
</evidence>
<dbReference type="eggNOG" id="COG0073">
    <property type="taxonomic scope" value="Bacteria"/>
</dbReference>
<evidence type="ECO:0000259" key="18">
    <source>
        <dbReference type="PROSITE" id="PS51447"/>
    </source>
</evidence>
<dbReference type="GO" id="GO:0000287">
    <property type="term" value="F:magnesium ion binding"/>
    <property type="evidence" value="ECO:0007669"/>
    <property type="project" value="UniProtKB-UniRule"/>
</dbReference>
<evidence type="ECO:0000256" key="1">
    <source>
        <dbReference type="ARBA" id="ARBA00004496"/>
    </source>
</evidence>
<keyword evidence="6 15" id="KW-0436">Ligase</keyword>
<keyword evidence="11 16" id="KW-0694">RNA-binding</keyword>
<evidence type="ECO:0000256" key="13">
    <source>
        <dbReference type="ARBA" id="ARBA00023146"/>
    </source>
</evidence>
<reference evidence="20 21" key="1">
    <citation type="journal article" date="2008" name="J. Bacteriol.">
        <title>'Candidatus Cloacamonas acidaminovorans': genome sequence reconstruction provides a first glimpse of a new bacterial division.</title>
        <authorList>
            <person name="Pelletier E."/>
            <person name="Kreimeyer A."/>
            <person name="Bocs S."/>
            <person name="Rouy Z."/>
            <person name="Gyapay G."/>
            <person name="Chouari R."/>
            <person name="Riviere D."/>
            <person name="Ganesan A."/>
            <person name="Daegelen P."/>
            <person name="Sghir A."/>
            <person name="Cohen G.N."/>
            <person name="Medigue C."/>
            <person name="Weissenbach J."/>
            <person name="Le Paslier D."/>
        </authorList>
    </citation>
    <scope>NUCLEOTIDE SEQUENCE [LARGE SCALE GENOMIC DNA]</scope>
    <source>
        <strain evidence="21">Evry</strain>
    </source>
</reference>
<dbReference type="InterPro" id="IPR004532">
    <property type="entry name" value="Phe-tRNA-ligase_IIc_bsu_bact"/>
</dbReference>
<keyword evidence="12 15" id="KW-0648">Protein biosynthesis</keyword>
<dbReference type="PANTHER" id="PTHR10947:SF0">
    <property type="entry name" value="PHENYLALANINE--TRNA LIGASE BETA SUBUNIT"/>
    <property type="match status" value="1"/>
</dbReference>
<dbReference type="SUPFAM" id="SSF56037">
    <property type="entry name" value="PheT/TilS domain"/>
    <property type="match status" value="1"/>
</dbReference>
<evidence type="ECO:0000256" key="11">
    <source>
        <dbReference type="ARBA" id="ARBA00022884"/>
    </source>
</evidence>
<dbReference type="KEGG" id="caci:CLOAM0534"/>
<comment type="subunit">
    <text evidence="3 15">Tetramer of two alpha and two beta subunits.</text>
</comment>
<evidence type="ECO:0000256" key="10">
    <source>
        <dbReference type="ARBA" id="ARBA00022842"/>
    </source>
</evidence>
<keyword evidence="9 15" id="KW-0067">ATP-binding</keyword>
<dbReference type="EC" id="6.1.1.20" evidence="15"/>
<dbReference type="SMART" id="SM00873">
    <property type="entry name" value="B3_4"/>
    <property type="match status" value="1"/>
</dbReference>
<dbReference type="HAMAP" id="MF_00283">
    <property type="entry name" value="Phe_tRNA_synth_beta1"/>
    <property type="match status" value="1"/>
</dbReference>
<evidence type="ECO:0000313" key="20">
    <source>
        <dbReference type="EMBL" id="CAO80429.1"/>
    </source>
</evidence>
<feature type="domain" description="TRNA-binding" evidence="17">
    <location>
        <begin position="39"/>
        <end position="155"/>
    </location>
</feature>
<dbReference type="Pfam" id="PF17759">
    <property type="entry name" value="tRNA_synthFbeta"/>
    <property type="match status" value="1"/>
</dbReference>
<feature type="binding site" evidence="15">
    <location>
        <position position="505"/>
    </location>
    <ligand>
        <name>Mg(2+)</name>
        <dbReference type="ChEBI" id="CHEBI:18420"/>
        <note>shared with alpha subunit</note>
    </ligand>
</feature>
<dbReference type="GO" id="GO:0006432">
    <property type="term" value="P:phenylalanyl-tRNA aminoacylation"/>
    <property type="evidence" value="ECO:0007669"/>
    <property type="project" value="UniProtKB-UniRule"/>
</dbReference>
<dbReference type="SUPFAM" id="SSF50249">
    <property type="entry name" value="Nucleic acid-binding proteins"/>
    <property type="match status" value="1"/>
</dbReference>
<dbReference type="Pfam" id="PF01588">
    <property type="entry name" value="tRNA_bind"/>
    <property type="match status" value="1"/>
</dbReference>
<evidence type="ECO:0000256" key="5">
    <source>
        <dbReference type="ARBA" id="ARBA00022555"/>
    </source>
</evidence>
<dbReference type="InterPro" id="IPR045060">
    <property type="entry name" value="Phe-tRNA-ligase_IIc_bsu"/>
</dbReference>
<dbReference type="Gene3D" id="2.40.50.140">
    <property type="entry name" value="Nucleic acid-binding proteins"/>
    <property type="match status" value="1"/>
</dbReference>
<dbReference type="InterPro" id="IPR005146">
    <property type="entry name" value="B3/B4_tRNA-bd"/>
</dbReference>
<evidence type="ECO:0000256" key="8">
    <source>
        <dbReference type="ARBA" id="ARBA00022741"/>
    </source>
</evidence>
<dbReference type="Pfam" id="PF03483">
    <property type="entry name" value="B3_4"/>
    <property type="match status" value="1"/>
</dbReference>